<evidence type="ECO:0000313" key="7">
    <source>
        <dbReference type="WBParaSite" id="Bm4054a.1"/>
    </source>
</evidence>
<gene>
    <name evidence="5 7" type="primary">Bm4054</name>
    <name evidence="5" type="ORF">BM_BM4054</name>
</gene>
<dbReference type="InterPro" id="IPR051697">
    <property type="entry name" value="Patched_domain-protein"/>
</dbReference>
<feature type="transmembrane region" description="Helical" evidence="3">
    <location>
        <begin position="457"/>
        <end position="476"/>
    </location>
</feature>
<feature type="domain" description="SSD" evidence="4">
    <location>
        <begin position="475"/>
        <end position="586"/>
    </location>
</feature>
<keyword evidence="3" id="KW-0812">Transmembrane</keyword>
<dbReference type="Gene3D" id="1.20.1640.10">
    <property type="entry name" value="Multidrug efflux transporter AcrB transmembrane domain"/>
    <property type="match status" value="2"/>
</dbReference>
<organism evidence="5">
    <name type="scientific">Brugia malayi</name>
    <name type="common">Filarial nematode worm</name>
    <dbReference type="NCBI Taxonomy" id="6279"/>
    <lineage>
        <taxon>Eukaryota</taxon>
        <taxon>Metazoa</taxon>
        <taxon>Ecdysozoa</taxon>
        <taxon>Nematoda</taxon>
        <taxon>Chromadorea</taxon>
        <taxon>Rhabditida</taxon>
        <taxon>Spirurina</taxon>
        <taxon>Spiruromorpha</taxon>
        <taxon>Filarioidea</taxon>
        <taxon>Onchocercidae</taxon>
        <taxon>Brugia</taxon>
    </lineage>
</organism>
<feature type="compositionally biased region" description="Basic and acidic residues" evidence="2">
    <location>
        <begin position="16"/>
        <end position="44"/>
    </location>
</feature>
<feature type="transmembrane region" description="Helical" evidence="3">
    <location>
        <begin position="482"/>
        <end position="506"/>
    </location>
</feature>
<sequence length="1264" mass="143068">MPLDEIITGNKNRLSSTEEKKSITAEGNNEKKETTISTSRHEGDTGADDTLSASDNSKGSKRECGGYKSLEKICMPPAYHRDGTSFTSQRQNYIEEPESESSSSLNRKNSTDKALVRRITNELQVAQLEKEKIKANGDTVKVGSKTKERPVYKMYAFRFVEAGLRRALWYFGRSIPIKKALFVCLPIIFVLLSLIGPIVHRERLNLSLPFETFVSCFNDHYPASGHNNLRVATRGMLSFNGSNQAYNAIRRNSPAEFAIIMRSKGYSSIISENSINTFGKLSNSVKSIVVTYERINLTWPEMCHDACTGKDDPIQQILESDPKTTLTYPETIISLKNTGNLTRLFVGLTIGGVETDTDGVVTYARSLRTNFKLKENFRSEILNEFSKQFIRKMNEKREEIKKTLDADINWWSYHQFVNEVIAGLETMHYLLIASAALLMLTCLIASFGANGYQSKPVLGLVIGVILIVSCLAGFFVQLTGVGYVNAIVFPIFFILIGIGVLMLFTLEDTWSKYSNVACDPVEKLSLILSWDAPCTTITSFIIIVSFAVIGSTTKSPYLQYMSFVLAAGVAVLLIFALLFFSVFLYVAGRRETKGVKWYQCFRSGDTHFAPRTINEFSDSSIEMLHEKLIDTKPSFSRATAAAMANSYLRCPVAFIFAIYLVLAFWGCKDVRIDLKEEYFLSKESESRTFIENYRIEFGQYEDFLELVFDEPIDYLDPHRKDEILAILEWPIQNQLATRSVSWLKDFVRFESTTIYDINPDTFVPIIGIVFLTAENYKKYRNDIIFDKFQTRIIGSRMYIELTAKGVRERLFVIDELLNKARSAGISMFVKTPFIFAIQHDLQVMSTVIIAFTLLLCCVCTLSLFLFGIPSLTVLVLLSNLSVIAGVIGFATYWLIPINAITLFMALAGNALTTAIVSYFCYNFATAGKRQKTGEQRVRYSFQSCLLPITLACFVPIVTYLPLLLSGLPVMMHVFKILILTSFITYIHLFFFLPNMMIFLTEQIPSFCSSLQDICDECCCYCFDIEEDSGSIYYIPTGGRTTSQLNGLTKQYSYALTVPSTTRGMLLPPKTAGYLPVTATVAPALIPDVLPYQPNPVVSIGNYRSTKSHRRENSEQSLSLPSSPRIAVSNRQTPRRERRERRRKTAEDHSQNDESIYEEPPSLSSNLHESHSPIQSRRHDGRKPERRQSHSSTSRHILRDERSLERDSAIELRSNWKQYLIDGNLRQTTGVVVSTSPPSTPQQIMYYSTPAYRTQPPRYSRDKRF</sequence>
<feature type="transmembrane region" description="Helical" evidence="3">
    <location>
        <begin position="180"/>
        <end position="199"/>
    </location>
</feature>
<feature type="transmembrane region" description="Helical" evidence="3">
    <location>
        <begin position="944"/>
        <end position="964"/>
    </location>
</feature>
<comment type="similarity">
    <text evidence="1">Belongs to the patched family.</text>
</comment>
<dbReference type="RefSeq" id="XP_042932541.1">
    <property type="nucleotide sequence ID" value="XM_043076607.1"/>
</dbReference>
<reference evidence="7" key="3">
    <citation type="submission" date="2019-12" db="UniProtKB">
        <authorList>
            <consortium name="WormBaseParasite"/>
        </authorList>
    </citation>
    <scope>IDENTIFICATION</scope>
</reference>
<name>A0A4E9F2I9_BRUMA</name>
<feature type="transmembrane region" description="Helical" evidence="3">
    <location>
        <begin position="873"/>
        <end position="895"/>
    </location>
</feature>
<dbReference type="WBParaSite" id="Bm4054a.1">
    <property type="protein sequence ID" value="Bm4054a.1"/>
    <property type="gene ID" value="WBGene00224315"/>
</dbReference>
<dbReference type="SUPFAM" id="SSF82866">
    <property type="entry name" value="Multidrug efflux transporter AcrB transmembrane domain"/>
    <property type="match status" value="2"/>
</dbReference>
<keyword evidence="6" id="KW-1185">Reference proteome</keyword>
<dbReference type="GO" id="GO:0006897">
    <property type="term" value="P:endocytosis"/>
    <property type="evidence" value="ECO:0007669"/>
    <property type="project" value="TreeGrafter"/>
</dbReference>
<dbReference type="PANTHER" id="PTHR10796">
    <property type="entry name" value="PATCHED-RELATED"/>
    <property type="match status" value="1"/>
</dbReference>
<proteinExistence type="inferred from homology"/>
<evidence type="ECO:0000259" key="4">
    <source>
        <dbReference type="PROSITE" id="PS50156"/>
    </source>
</evidence>
<dbReference type="EMBL" id="CAAKNF010000192">
    <property type="protein sequence ID" value="VIO90853.1"/>
    <property type="molecule type" value="Genomic_DNA"/>
</dbReference>
<dbReference type="Proteomes" id="UP000006672">
    <property type="component" value="Unassembled WGS sequence"/>
</dbReference>
<feature type="transmembrane region" description="Helical" evidence="3">
    <location>
        <begin position="561"/>
        <end position="587"/>
    </location>
</feature>
<dbReference type="CTD" id="6098534"/>
<feature type="transmembrane region" description="Helical" evidence="3">
    <location>
        <begin position="901"/>
        <end position="924"/>
    </location>
</feature>
<evidence type="ECO:0000256" key="1">
    <source>
        <dbReference type="ARBA" id="ARBA00005585"/>
    </source>
</evidence>
<evidence type="ECO:0000313" key="6">
    <source>
        <dbReference type="Proteomes" id="UP000006672"/>
    </source>
</evidence>
<dbReference type="PROSITE" id="PS50156">
    <property type="entry name" value="SSD"/>
    <property type="match status" value="1"/>
</dbReference>
<feature type="region of interest" description="Disordered" evidence="2">
    <location>
        <begin position="1104"/>
        <end position="1203"/>
    </location>
</feature>
<feature type="region of interest" description="Disordered" evidence="2">
    <location>
        <begin position="1"/>
        <end position="62"/>
    </location>
</feature>
<keyword evidence="3" id="KW-1133">Transmembrane helix</keyword>
<dbReference type="AlphaFoldDB" id="A0A4E9F2I9"/>
<evidence type="ECO:0000256" key="2">
    <source>
        <dbReference type="SAM" id="MobiDB-lite"/>
    </source>
</evidence>
<feature type="transmembrane region" description="Helical" evidence="3">
    <location>
        <begin position="843"/>
        <end position="866"/>
    </location>
</feature>
<dbReference type="PANTHER" id="PTHR10796:SF187">
    <property type="entry name" value="SSD DOMAIN-CONTAINING PROTEIN"/>
    <property type="match status" value="1"/>
</dbReference>
<feature type="transmembrane region" description="Helical" evidence="3">
    <location>
        <begin position="527"/>
        <end position="549"/>
    </location>
</feature>
<feature type="transmembrane region" description="Helical" evidence="3">
    <location>
        <begin position="427"/>
        <end position="445"/>
    </location>
</feature>
<reference evidence="5" key="2">
    <citation type="submission" date="2019-04" db="EMBL/GenBank/DDBJ databases">
        <authorList>
            <person name="Howe K."/>
            <person name="Paulini M."/>
            <person name="Williams G."/>
        </authorList>
    </citation>
    <scope>NUCLEOTIDE SEQUENCE [LARGE SCALE GENOMIC DNA]</scope>
    <source>
        <strain evidence="5">FR3</strain>
    </source>
</reference>
<accession>A0A5S6PM08</accession>
<dbReference type="GO" id="GO:0018996">
    <property type="term" value="P:molting cycle, collagen and cuticulin-based cuticle"/>
    <property type="evidence" value="ECO:0007669"/>
    <property type="project" value="TreeGrafter"/>
</dbReference>
<feature type="transmembrane region" description="Helical" evidence="3">
    <location>
        <begin position="970"/>
        <end position="992"/>
    </location>
</feature>
<feature type="transmembrane region" description="Helical" evidence="3">
    <location>
        <begin position="646"/>
        <end position="665"/>
    </location>
</feature>
<protein>
    <submittedName>
        <fullName evidence="7">SSD domain-containing protein</fullName>
    </submittedName>
</protein>
<dbReference type="OrthoDB" id="5854469at2759"/>
<feature type="compositionally biased region" description="Polar residues" evidence="2">
    <location>
        <begin position="1161"/>
        <end position="1174"/>
    </location>
</feature>
<dbReference type="InterPro" id="IPR000731">
    <property type="entry name" value="SSD"/>
</dbReference>
<evidence type="ECO:0000256" key="3">
    <source>
        <dbReference type="SAM" id="Phobius"/>
    </source>
</evidence>
<keyword evidence="3" id="KW-0472">Membrane</keyword>
<dbReference type="GeneID" id="6098534"/>
<dbReference type="GO" id="GO:0030659">
    <property type="term" value="C:cytoplasmic vesicle membrane"/>
    <property type="evidence" value="ECO:0007669"/>
    <property type="project" value="TreeGrafter"/>
</dbReference>
<reference evidence="6" key="1">
    <citation type="journal article" date="2007" name="Science">
        <title>Draft genome of the filarial nematode parasite Brugia malayi.</title>
        <authorList>
            <person name="Ghedin E."/>
            <person name="Wang S."/>
            <person name="Spiro D."/>
            <person name="Caler E."/>
            <person name="Zhao Q."/>
            <person name="Crabtree J."/>
            <person name="Allen J.E."/>
            <person name="Delcher A.L."/>
            <person name="Guiliano D.B."/>
            <person name="Miranda-Saavedra D."/>
            <person name="Angiuoli S.V."/>
            <person name="Creasy T."/>
            <person name="Amedeo P."/>
            <person name="Haas B."/>
            <person name="El-Sayed N.M."/>
            <person name="Wortman J.R."/>
            <person name="Feldblyum T."/>
            <person name="Tallon L."/>
            <person name="Schatz M."/>
            <person name="Shumway M."/>
            <person name="Koo H."/>
            <person name="Salzberg S.L."/>
            <person name="Schobel S."/>
            <person name="Pertea M."/>
            <person name="Pop M."/>
            <person name="White O."/>
            <person name="Barton G.J."/>
            <person name="Carlow C.K."/>
            <person name="Crawford M.J."/>
            <person name="Daub J."/>
            <person name="Dimmic M.W."/>
            <person name="Estes C.F."/>
            <person name="Foster J.M."/>
            <person name="Ganatra M."/>
            <person name="Gregory W.F."/>
            <person name="Johnson N.M."/>
            <person name="Jin J."/>
            <person name="Komuniecki R."/>
            <person name="Korf I."/>
            <person name="Kumar S."/>
            <person name="Laney S."/>
            <person name="Li B.W."/>
            <person name="Li W."/>
            <person name="Lindblom T.H."/>
            <person name="Lustigman S."/>
            <person name="Ma D."/>
            <person name="Maina C.V."/>
            <person name="Martin D.M."/>
            <person name="McCarter J.P."/>
            <person name="McReynolds L."/>
            <person name="Mitreva M."/>
            <person name="Nutman T.B."/>
            <person name="Parkinson J."/>
            <person name="Peregrin-Alvarez J.M."/>
            <person name="Poole C."/>
            <person name="Ren Q."/>
            <person name="Saunders L."/>
            <person name="Sluder A.E."/>
            <person name="Smith K."/>
            <person name="Stanke M."/>
            <person name="Unnasch T.R."/>
            <person name="Ware J."/>
            <person name="Wei A.D."/>
            <person name="Weil G."/>
            <person name="Williams D.J."/>
            <person name="Zhang Y."/>
            <person name="Williams S.A."/>
            <person name="Fraser-Liggett C."/>
            <person name="Slatko B."/>
            <person name="Blaxter M.L."/>
            <person name="Scott A.L."/>
        </authorList>
    </citation>
    <scope>NUCLEOTIDE SEQUENCE</scope>
    <source>
        <strain evidence="6">FR3</strain>
    </source>
</reference>
<evidence type="ECO:0000313" key="5">
    <source>
        <dbReference type="EMBL" id="VIO90853.1"/>
    </source>
</evidence>
<dbReference type="KEGG" id="bmy:BM_BM4054"/>
<feature type="region of interest" description="Disordered" evidence="2">
    <location>
        <begin position="81"/>
        <end position="111"/>
    </location>
</feature>
<accession>A0A4E9F2I9</accession>
<dbReference type="GO" id="GO:0005886">
    <property type="term" value="C:plasma membrane"/>
    <property type="evidence" value="ECO:0007669"/>
    <property type="project" value="TreeGrafter"/>
</dbReference>